<accession>A0AAW0JRT8</accession>
<evidence type="ECO:0000313" key="1">
    <source>
        <dbReference type="EMBL" id="KAK7829485.1"/>
    </source>
</evidence>
<evidence type="ECO:0000313" key="2">
    <source>
        <dbReference type="Proteomes" id="UP000237347"/>
    </source>
</evidence>
<keyword evidence="2" id="KW-1185">Reference proteome</keyword>
<comment type="caution">
    <text evidence="1">The sequence shown here is derived from an EMBL/GenBank/DDBJ whole genome shotgun (WGS) entry which is preliminary data.</text>
</comment>
<dbReference type="Proteomes" id="UP000237347">
    <property type="component" value="Unassembled WGS sequence"/>
</dbReference>
<protein>
    <submittedName>
        <fullName evidence="1">Uncharacterized protein</fullName>
    </submittedName>
</protein>
<proteinExistence type="predicted"/>
<organism evidence="1 2">
    <name type="scientific">Quercus suber</name>
    <name type="common">Cork oak</name>
    <dbReference type="NCBI Taxonomy" id="58331"/>
    <lineage>
        <taxon>Eukaryota</taxon>
        <taxon>Viridiplantae</taxon>
        <taxon>Streptophyta</taxon>
        <taxon>Embryophyta</taxon>
        <taxon>Tracheophyta</taxon>
        <taxon>Spermatophyta</taxon>
        <taxon>Magnoliopsida</taxon>
        <taxon>eudicotyledons</taxon>
        <taxon>Gunneridae</taxon>
        <taxon>Pentapetalae</taxon>
        <taxon>rosids</taxon>
        <taxon>fabids</taxon>
        <taxon>Fagales</taxon>
        <taxon>Fagaceae</taxon>
        <taxon>Quercus</taxon>
    </lineage>
</organism>
<dbReference type="EMBL" id="PKMF04000482">
    <property type="protein sequence ID" value="KAK7829485.1"/>
    <property type="molecule type" value="Genomic_DNA"/>
</dbReference>
<name>A0AAW0JRT8_QUESU</name>
<reference evidence="1 2" key="1">
    <citation type="journal article" date="2018" name="Sci. Data">
        <title>The draft genome sequence of cork oak.</title>
        <authorList>
            <person name="Ramos A.M."/>
            <person name="Usie A."/>
            <person name="Barbosa P."/>
            <person name="Barros P.M."/>
            <person name="Capote T."/>
            <person name="Chaves I."/>
            <person name="Simoes F."/>
            <person name="Abreu I."/>
            <person name="Carrasquinho I."/>
            <person name="Faro C."/>
            <person name="Guimaraes J.B."/>
            <person name="Mendonca D."/>
            <person name="Nobrega F."/>
            <person name="Rodrigues L."/>
            <person name="Saibo N.J.M."/>
            <person name="Varela M.C."/>
            <person name="Egas C."/>
            <person name="Matos J."/>
            <person name="Miguel C.M."/>
            <person name="Oliveira M.M."/>
            <person name="Ricardo C.P."/>
            <person name="Goncalves S."/>
        </authorList>
    </citation>
    <scope>NUCLEOTIDE SEQUENCE [LARGE SCALE GENOMIC DNA]</scope>
    <source>
        <strain evidence="2">cv. HL8</strain>
    </source>
</reference>
<sequence length="236" mass="25492">MGVTAGPSALEVAYQSLLRKASDLLLMVEPPKPLVPDGYWIHWLPDAESIPQVRDPAIISCLMPRVSMTEINLLYSGKLKADTSSCHQSELVFFGLAPVLIPFHNTLPPGLCMGPLCSITGHPNRFGSVHALEASDSMHLFVMLSSSAYGRTSSQNYLTQEDLCQSNQIAFAILLCHFKMLSSTPENLATSSNVLAPPGISGRFMVHPSSTSSDASAINFSIIPLLESKGNCIINY</sequence>
<gene>
    <name evidence="1" type="ORF">CFP56_029404</name>
</gene>
<dbReference type="AlphaFoldDB" id="A0AAW0JRT8"/>